<feature type="region of interest" description="Disordered" evidence="1">
    <location>
        <begin position="181"/>
        <end position="240"/>
    </location>
</feature>
<keyword evidence="3" id="KW-1185">Reference proteome</keyword>
<reference evidence="2" key="1">
    <citation type="journal article" date="2020" name="Stud. Mycol.">
        <title>101 Dothideomycetes genomes: a test case for predicting lifestyles and emergence of pathogens.</title>
        <authorList>
            <person name="Haridas S."/>
            <person name="Albert R."/>
            <person name="Binder M."/>
            <person name="Bloem J."/>
            <person name="Labutti K."/>
            <person name="Salamov A."/>
            <person name="Andreopoulos B."/>
            <person name="Baker S."/>
            <person name="Barry K."/>
            <person name="Bills G."/>
            <person name="Bluhm B."/>
            <person name="Cannon C."/>
            <person name="Castanera R."/>
            <person name="Culley D."/>
            <person name="Daum C."/>
            <person name="Ezra D."/>
            <person name="Gonzalez J."/>
            <person name="Henrissat B."/>
            <person name="Kuo A."/>
            <person name="Liang C."/>
            <person name="Lipzen A."/>
            <person name="Lutzoni F."/>
            <person name="Magnuson J."/>
            <person name="Mondo S."/>
            <person name="Nolan M."/>
            <person name="Ohm R."/>
            <person name="Pangilinan J."/>
            <person name="Park H.-J."/>
            <person name="Ramirez L."/>
            <person name="Alfaro M."/>
            <person name="Sun H."/>
            <person name="Tritt A."/>
            <person name="Yoshinaga Y."/>
            <person name="Zwiers L.-H."/>
            <person name="Turgeon B."/>
            <person name="Goodwin S."/>
            <person name="Spatafora J."/>
            <person name="Crous P."/>
            <person name="Grigoriev I."/>
        </authorList>
    </citation>
    <scope>NUCLEOTIDE SEQUENCE</scope>
    <source>
        <strain evidence="2">CBS 110217</strain>
    </source>
</reference>
<accession>A0A9P4GXB2</accession>
<organism evidence="2 3">
    <name type="scientific">Setomelanomma holmii</name>
    <dbReference type="NCBI Taxonomy" id="210430"/>
    <lineage>
        <taxon>Eukaryota</taxon>
        <taxon>Fungi</taxon>
        <taxon>Dikarya</taxon>
        <taxon>Ascomycota</taxon>
        <taxon>Pezizomycotina</taxon>
        <taxon>Dothideomycetes</taxon>
        <taxon>Pleosporomycetidae</taxon>
        <taxon>Pleosporales</taxon>
        <taxon>Pleosporineae</taxon>
        <taxon>Phaeosphaeriaceae</taxon>
        <taxon>Setomelanomma</taxon>
    </lineage>
</organism>
<evidence type="ECO:0000313" key="3">
    <source>
        <dbReference type="Proteomes" id="UP000799777"/>
    </source>
</evidence>
<evidence type="ECO:0000313" key="2">
    <source>
        <dbReference type="EMBL" id="KAF2024658.1"/>
    </source>
</evidence>
<dbReference type="OrthoDB" id="3733663at2759"/>
<proteinExistence type="predicted"/>
<feature type="compositionally biased region" description="Basic and acidic residues" evidence="1">
    <location>
        <begin position="198"/>
        <end position="208"/>
    </location>
</feature>
<comment type="caution">
    <text evidence="2">The sequence shown here is derived from an EMBL/GenBank/DDBJ whole genome shotgun (WGS) entry which is preliminary data.</text>
</comment>
<dbReference type="EMBL" id="ML978288">
    <property type="protein sequence ID" value="KAF2024658.1"/>
    <property type="molecule type" value="Genomic_DNA"/>
</dbReference>
<gene>
    <name evidence="2" type="ORF">EK21DRAFT_93912</name>
</gene>
<evidence type="ECO:0000256" key="1">
    <source>
        <dbReference type="SAM" id="MobiDB-lite"/>
    </source>
</evidence>
<name>A0A9P4GXB2_9PLEO</name>
<protein>
    <submittedName>
        <fullName evidence="2">Uncharacterized protein</fullName>
    </submittedName>
</protein>
<dbReference type="AlphaFoldDB" id="A0A9P4GXB2"/>
<dbReference type="Proteomes" id="UP000799777">
    <property type="component" value="Unassembled WGS sequence"/>
</dbReference>
<sequence length="349" mass="39381">MNDSNYHRPTQLQSFLSEHDTMERVTARAASTVLLSSFAAPQSSIAVTERFSRQHQVSSRHTPHLSILTLTHGKKLVSLAYRRFGNDYPLNAWDVHSHYDCAHVMNGRCLAELDDFLYDEDEYFSGTYTKDGWLHLFAHFVAKRPEEVQQQEQPSGKLPMLHHEDLNDRIGSTVRTAFKLEFSPSPPQHRRVQQNHDNSSDSRQEPTKVKHMPRVITTTELTELRATPHESSSGASAYPALPMGATAAQFKKDRESMMLSGPPRRSKHYRPDYQLRAKSRKGAVAHVLLMNGEFYGVEAKQPCTNCVRRGVTCRICHPDIQRLCSKTGVRIGAYCVRCRADATGGCCAA</sequence>